<evidence type="ECO:0000313" key="7">
    <source>
        <dbReference type="Proteomes" id="UP000806378"/>
    </source>
</evidence>
<dbReference type="OrthoDB" id="100767at2759"/>
<dbReference type="PANTHER" id="PTHR11017:SF292">
    <property type="entry name" value="AAA+ ATPASE DOMAIN-CONTAINING PROTEIN"/>
    <property type="match status" value="1"/>
</dbReference>
<dbReference type="AlphaFoldDB" id="A0A8T0CLZ6"/>
<accession>A0A8T0CLZ6</accession>
<dbReference type="InterPro" id="IPR003591">
    <property type="entry name" value="Leu-rich_rpt_typical-subtyp"/>
</dbReference>
<dbReference type="InterPro" id="IPR032675">
    <property type="entry name" value="LRR_dom_sf"/>
</dbReference>
<protein>
    <recommendedName>
        <fullName evidence="5">TIR domain-containing protein</fullName>
    </recommendedName>
</protein>
<dbReference type="Gene3D" id="3.40.50.10140">
    <property type="entry name" value="Toll/interleukin-1 receptor homology (TIR) domain"/>
    <property type="match status" value="1"/>
</dbReference>
<dbReference type="Pfam" id="PF00931">
    <property type="entry name" value="NB-ARC"/>
    <property type="match status" value="1"/>
</dbReference>
<dbReference type="PRINTS" id="PR00364">
    <property type="entry name" value="DISEASERSIST"/>
</dbReference>
<dbReference type="SUPFAM" id="SSF52058">
    <property type="entry name" value="L domain-like"/>
    <property type="match status" value="1"/>
</dbReference>
<keyword evidence="3" id="KW-0611">Plant defense</keyword>
<dbReference type="Pfam" id="PF23282">
    <property type="entry name" value="WHD_ROQ1"/>
    <property type="match status" value="1"/>
</dbReference>
<dbReference type="InterPro" id="IPR002182">
    <property type="entry name" value="NB-ARC"/>
</dbReference>
<sequence length="1094" mass="124683">MASSKKNYDVFLSFRGPDVRNNFLSHLYAALSRNGIHTFLDNEELRKGQQISPTLVSAIEESCVAIIIFSEDYASSRWCLEELVKIMECEAQKGLIVLPVFYKVEPREVRRAYKRTMAKHETEFGKDSKTVKRWKKALHEAGELSGWHINNKDEAKIIRRIVKEVSSRLERTTPLHVAEYPVGIDSRVKEVKSLLQKESDDDDVLMIGLWGPGGIGKTTLAKAIYNAIQGQFEGSSFLDRVRETSNKSDGLVDLQQKLLSQILSAQHPMVYTKDRGISLIKKRLCCKKVLLVLDDVDQSNQLEAIAGGGDWFGKGSRIFITTRDRHLLPSHCKSCVYEVKTLENDEALELFLWHAFPNGNKVEMRKDLIDRALHYASGLPLALKVLGSLLRGRNELEWESALDELSKSPDEVINGVLKISFNGLGKNEREVFLDIACFFKGLSIGYIKKVLDACGFGTTMKIRILIDRSLIINEHGTLQMHDLVQSMGKDIVMQDDLDKRSRLWLFEDFRDILYEDMGKSAIEAIALDLRTSEEIGEITIKADAFRSMKKLRILILPEVHIPSEGPVRLPNNLRWLEWPKAPYLEFDLGQTKLVGLDVHGSPIKHLGGKFKDFRHLKYIDFSHCESLVSVPDLSSVPNLERLILDGCNSLVELHQSVAHLNNLKILSLYSCSNLNVFPNTLTAKSLQILDLFGCSKLEKFPDILRKMEHLEGLDLGCTAIKELPASIENLLYVKEMFLRGCQNLTKLPSSIYKLQNLEHLSLRDCSNLVMFPKEDSTDPNGNTGFSNLHYLELDGCNLSEVEFLNCPSSFPKLQELDLSRNKFTHLPTCINKYNDLKDLSVHNCNQLKRIPQLPPNLCLLDSSYCRSLQELPDLLLGLSSNSLDAGFSSCRELFRKGGNIADVVSLKELPKMEDFDIHLSGREMPEWFLPCKGSSISVMVPGDLFGKFLGLALCAVVRPKERHAVIVWDVNFHNGPFMTTNKFHSVKHTFVWITYIPRRRMYIERELPQDGWSHFPVRLAVTSGRLIKWGLRLINERQEDDLRIVLQDHQQSFSGERDPSRLMFAGHSVGWSREERRKNSYSSRVRWWKPAFHF</sequence>
<dbReference type="PROSITE" id="PS50104">
    <property type="entry name" value="TIR"/>
    <property type="match status" value="1"/>
</dbReference>
<dbReference type="InterPro" id="IPR042197">
    <property type="entry name" value="Apaf_helical"/>
</dbReference>
<dbReference type="EMBL" id="MU090212">
    <property type="protein sequence ID" value="KAF7848244.1"/>
    <property type="molecule type" value="Genomic_DNA"/>
</dbReference>
<evidence type="ECO:0000259" key="5">
    <source>
        <dbReference type="PROSITE" id="PS50104"/>
    </source>
</evidence>
<evidence type="ECO:0000256" key="4">
    <source>
        <dbReference type="ARBA" id="ARBA00023027"/>
    </source>
</evidence>
<dbReference type="Pfam" id="PF23286">
    <property type="entry name" value="LRR_13"/>
    <property type="match status" value="1"/>
</dbReference>
<dbReference type="Gene3D" id="3.80.10.10">
    <property type="entry name" value="Ribonuclease Inhibitor"/>
    <property type="match status" value="2"/>
</dbReference>
<dbReference type="GO" id="GO:0006952">
    <property type="term" value="P:defense response"/>
    <property type="evidence" value="ECO:0007669"/>
    <property type="project" value="InterPro"/>
</dbReference>
<organism evidence="6 7">
    <name type="scientific">Corymbia citriodora subsp. variegata</name>
    <dbReference type="NCBI Taxonomy" id="360336"/>
    <lineage>
        <taxon>Eukaryota</taxon>
        <taxon>Viridiplantae</taxon>
        <taxon>Streptophyta</taxon>
        <taxon>Embryophyta</taxon>
        <taxon>Tracheophyta</taxon>
        <taxon>Spermatophyta</taxon>
        <taxon>Magnoliopsida</taxon>
        <taxon>eudicotyledons</taxon>
        <taxon>Gunneridae</taxon>
        <taxon>Pentapetalae</taxon>
        <taxon>rosids</taxon>
        <taxon>malvids</taxon>
        <taxon>Myrtales</taxon>
        <taxon>Myrtaceae</taxon>
        <taxon>Myrtoideae</taxon>
        <taxon>Eucalypteae</taxon>
        <taxon>Corymbia</taxon>
    </lineage>
</organism>
<evidence type="ECO:0000256" key="1">
    <source>
        <dbReference type="ARBA" id="ARBA00022614"/>
    </source>
</evidence>
<keyword evidence="7" id="KW-1185">Reference proteome</keyword>
<feature type="domain" description="TIR" evidence="5">
    <location>
        <begin position="6"/>
        <end position="169"/>
    </location>
</feature>
<dbReference type="FunFam" id="3.40.50.10140:FF:000007">
    <property type="entry name" value="Disease resistance protein (TIR-NBS-LRR class)"/>
    <property type="match status" value="1"/>
</dbReference>
<dbReference type="InterPro" id="IPR044974">
    <property type="entry name" value="Disease_R_plants"/>
</dbReference>
<dbReference type="Proteomes" id="UP000806378">
    <property type="component" value="Unassembled WGS sequence"/>
</dbReference>
<keyword evidence="2" id="KW-0677">Repeat</keyword>
<dbReference type="InterPro" id="IPR000157">
    <property type="entry name" value="TIR_dom"/>
</dbReference>
<dbReference type="GO" id="GO:0043531">
    <property type="term" value="F:ADP binding"/>
    <property type="evidence" value="ECO:0007669"/>
    <property type="project" value="InterPro"/>
</dbReference>
<gene>
    <name evidence="6" type="ORF">BT93_L2156</name>
</gene>
<keyword evidence="4" id="KW-0520">NAD</keyword>
<dbReference type="Pfam" id="PF01582">
    <property type="entry name" value="TIR"/>
    <property type="match status" value="1"/>
</dbReference>
<dbReference type="Gene3D" id="1.10.8.430">
    <property type="entry name" value="Helical domain of apoptotic protease-activating factors"/>
    <property type="match status" value="1"/>
</dbReference>
<name>A0A8T0CLZ6_CORYI</name>
<dbReference type="SUPFAM" id="SSF52200">
    <property type="entry name" value="Toll/Interleukin receptor TIR domain"/>
    <property type="match status" value="1"/>
</dbReference>
<reference evidence="6" key="1">
    <citation type="submission" date="2020-05" db="EMBL/GenBank/DDBJ databases">
        <title>WGS assembly of Corymbia citriodora subspecies variegata.</title>
        <authorList>
            <person name="Barry K."/>
            <person name="Hundley H."/>
            <person name="Shu S."/>
            <person name="Jenkins J."/>
            <person name="Grimwood J."/>
            <person name="Baten A."/>
        </authorList>
    </citation>
    <scope>NUCLEOTIDE SEQUENCE</scope>
    <source>
        <strain evidence="6">CV2-018</strain>
    </source>
</reference>
<comment type="caution">
    <text evidence="6">The sequence shown here is derived from an EMBL/GenBank/DDBJ whole genome shotgun (WGS) entry which is preliminary data.</text>
</comment>
<evidence type="ECO:0000256" key="2">
    <source>
        <dbReference type="ARBA" id="ARBA00022737"/>
    </source>
</evidence>
<evidence type="ECO:0000256" key="3">
    <source>
        <dbReference type="ARBA" id="ARBA00022821"/>
    </source>
</evidence>
<keyword evidence="1" id="KW-0433">Leucine-rich repeat</keyword>
<dbReference type="InterPro" id="IPR058546">
    <property type="entry name" value="RPS4B/Roq1-like_LRR"/>
</dbReference>
<dbReference type="SMART" id="SM00255">
    <property type="entry name" value="TIR"/>
    <property type="match status" value="1"/>
</dbReference>
<dbReference type="PROSITE" id="PS51450">
    <property type="entry name" value="LRR"/>
    <property type="match status" value="1"/>
</dbReference>
<dbReference type="Gramene" id="rna-gnl|WGS:JABURB|Cocit.L2156.1">
    <property type="protein sequence ID" value="cds-KAF7848244.1"/>
    <property type="gene ID" value="gene-BT93_L2156"/>
</dbReference>
<dbReference type="SUPFAM" id="SSF52540">
    <property type="entry name" value="P-loop containing nucleoside triphosphate hydrolases"/>
    <property type="match status" value="1"/>
</dbReference>
<dbReference type="Gene3D" id="3.40.50.300">
    <property type="entry name" value="P-loop containing nucleotide triphosphate hydrolases"/>
    <property type="match status" value="1"/>
</dbReference>
<dbReference type="InterPro" id="IPR027417">
    <property type="entry name" value="P-loop_NTPase"/>
</dbReference>
<dbReference type="SMART" id="SM00369">
    <property type="entry name" value="LRR_TYP"/>
    <property type="match status" value="2"/>
</dbReference>
<dbReference type="InterPro" id="IPR058192">
    <property type="entry name" value="WHD_ROQ1-like"/>
</dbReference>
<dbReference type="GO" id="GO:0007165">
    <property type="term" value="P:signal transduction"/>
    <property type="evidence" value="ECO:0007669"/>
    <property type="project" value="InterPro"/>
</dbReference>
<dbReference type="InterPro" id="IPR035897">
    <property type="entry name" value="Toll_tir_struct_dom_sf"/>
</dbReference>
<proteinExistence type="predicted"/>
<evidence type="ECO:0000313" key="6">
    <source>
        <dbReference type="EMBL" id="KAF7848244.1"/>
    </source>
</evidence>
<dbReference type="PANTHER" id="PTHR11017">
    <property type="entry name" value="LEUCINE-RICH REPEAT-CONTAINING PROTEIN"/>
    <property type="match status" value="1"/>
</dbReference>
<dbReference type="InterPro" id="IPR001611">
    <property type="entry name" value="Leu-rich_rpt"/>
</dbReference>